<evidence type="ECO:0000313" key="6">
    <source>
        <dbReference type="EMBL" id="KAJ8756199.1"/>
    </source>
</evidence>
<comment type="similarity">
    <text evidence="2">Belongs to the lin-54 family.</text>
</comment>
<sequence>MDASSPETPSSPIQESPFFSNVKNLTPICSAEAVRCLPIPSPVFRSPRIDIQRPASFSQREEKDVEGSHVGATSNVQLKPGLFCSAEMEVQSCSASGSVDDYLVDPIEVGDPTSSPQGINKPNSLGSAFNSQRETVSRADDVQQGEVFPPKSMDLVQNTEYKRIDEWFDEFLECASGAVCDSVKSDKFMYSFPESQDGAKLTTQAVRLRRFIQSETRRAMNPDGVSFRSTTGGNFSHVDDHQYKNQVAVKASSTPSQSLSNTLQPFPSLDGATFEQRAACEGIISTSQSTELVYKSDQLSAKTNRKRAKSEIESKRCSCRRSRCLKLYCECFAAGLYCLESCTCENCFNSTGYEDVVIDHRQQIEARDPLAFTSKVVIKSAMNTPADMKDGTWSTPPSARHKRGCNCKKTRCLKRYCECYQAGVGCSDRCHCECCDNSFGKREGKSLLLLGNRRFIKVAFSCLI</sequence>
<feature type="domain" description="CRC" evidence="5">
    <location>
        <begin position="313"/>
        <end position="440"/>
    </location>
</feature>
<feature type="region of interest" description="Disordered" evidence="4">
    <location>
        <begin position="111"/>
        <end position="143"/>
    </location>
</feature>
<evidence type="ECO:0000256" key="1">
    <source>
        <dbReference type="ARBA" id="ARBA00004123"/>
    </source>
</evidence>
<keyword evidence="7" id="KW-1185">Reference proteome</keyword>
<dbReference type="SMART" id="SM01114">
    <property type="entry name" value="CXC"/>
    <property type="match status" value="2"/>
</dbReference>
<feature type="compositionally biased region" description="Polar residues" evidence="4">
    <location>
        <begin position="112"/>
        <end position="134"/>
    </location>
</feature>
<proteinExistence type="inferred from homology"/>
<dbReference type="Proteomes" id="UP001159364">
    <property type="component" value="Linkage Group LG09"/>
</dbReference>
<comment type="subcellular location">
    <subcellularLocation>
        <location evidence="1">Nucleus</location>
    </subcellularLocation>
</comment>
<evidence type="ECO:0000256" key="4">
    <source>
        <dbReference type="SAM" id="MobiDB-lite"/>
    </source>
</evidence>
<dbReference type="PANTHER" id="PTHR46159">
    <property type="entry name" value="PROTEIN TESMIN/TSO1-LIKE CXC 2"/>
    <property type="match status" value="1"/>
</dbReference>
<gene>
    <name evidence="6" type="ORF">K2173_024746</name>
</gene>
<dbReference type="GO" id="GO:0003700">
    <property type="term" value="F:DNA-binding transcription factor activity"/>
    <property type="evidence" value="ECO:0007669"/>
    <property type="project" value="InterPro"/>
</dbReference>
<evidence type="ECO:0000259" key="5">
    <source>
        <dbReference type="PROSITE" id="PS51634"/>
    </source>
</evidence>
<reference evidence="6 7" key="1">
    <citation type="submission" date="2021-09" db="EMBL/GenBank/DDBJ databases">
        <title>Genomic insights and catalytic innovation underlie evolution of tropane alkaloids biosynthesis.</title>
        <authorList>
            <person name="Wang Y.-J."/>
            <person name="Tian T."/>
            <person name="Huang J.-P."/>
            <person name="Huang S.-X."/>
        </authorList>
    </citation>
    <scope>NUCLEOTIDE SEQUENCE [LARGE SCALE GENOMIC DNA]</scope>
    <source>
        <strain evidence="6">KIB-2018</strain>
        <tissue evidence="6">Leaf</tissue>
    </source>
</reference>
<dbReference type="PANTHER" id="PTHR46159:SF18">
    <property type="entry name" value="CRC DOMAIN-CONTAINING PROTEIN"/>
    <property type="match status" value="1"/>
</dbReference>
<protein>
    <recommendedName>
        <fullName evidence="5">CRC domain-containing protein</fullName>
    </recommendedName>
</protein>
<evidence type="ECO:0000256" key="2">
    <source>
        <dbReference type="ARBA" id="ARBA00007267"/>
    </source>
</evidence>
<dbReference type="AlphaFoldDB" id="A0AAV8SVZ8"/>
<dbReference type="InterPro" id="IPR044522">
    <property type="entry name" value="TSO1-like"/>
</dbReference>
<name>A0AAV8SVZ8_9ROSI</name>
<evidence type="ECO:0000256" key="3">
    <source>
        <dbReference type="ARBA" id="ARBA00023242"/>
    </source>
</evidence>
<dbReference type="GO" id="GO:0005634">
    <property type="term" value="C:nucleus"/>
    <property type="evidence" value="ECO:0007669"/>
    <property type="project" value="UniProtKB-SubCell"/>
</dbReference>
<dbReference type="PROSITE" id="PS51634">
    <property type="entry name" value="CRC"/>
    <property type="match status" value="1"/>
</dbReference>
<accession>A0AAV8SVZ8</accession>
<dbReference type="InterPro" id="IPR005172">
    <property type="entry name" value="CRC"/>
</dbReference>
<evidence type="ECO:0000313" key="7">
    <source>
        <dbReference type="Proteomes" id="UP001159364"/>
    </source>
</evidence>
<dbReference type="Pfam" id="PF03638">
    <property type="entry name" value="TCR"/>
    <property type="match status" value="2"/>
</dbReference>
<organism evidence="6 7">
    <name type="scientific">Erythroxylum novogranatense</name>
    <dbReference type="NCBI Taxonomy" id="1862640"/>
    <lineage>
        <taxon>Eukaryota</taxon>
        <taxon>Viridiplantae</taxon>
        <taxon>Streptophyta</taxon>
        <taxon>Embryophyta</taxon>
        <taxon>Tracheophyta</taxon>
        <taxon>Spermatophyta</taxon>
        <taxon>Magnoliopsida</taxon>
        <taxon>eudicotyledons</taxon>
        <taxon>Gunneridae</taxon>
        <taxon>Pentapetalae</taxon>
        <taxon>rosids</taxon>
        <taxon>fabids</taxon>
        <taxon>Malpighiales</taxon>
        <taxon>Erythroxylaceae</taxon>
        <taxon>Erythroxylum</taxon>
    </lineage>
</organism>
<dbReference type="InterPro" id="IPR033467">
    <property type="entry name" value="Tesmin/TSO1-like_CXC"/>
</dbReference>
<dbReference type="EMBL" id="JAIWQS010000009">
    <property type="protein sequence ID" value="KAJ8756199.1"/>
    <property type="molecule type" value="Genomic_DNA"/>
</dbReference>
<keyword evidence="3" id="KW-0539">Nucleus</keyword>
<comment type="caution">
    <text evidence="6">The sequence shown here is derived from an EMBL/GenBank/DDBJ whole genome shotgun (WGS) entry which is preliminary data.</text>
</comment>